<keyword evidence="2 3" id="KW-0040">ANK repeat</keyword>
<protein>
    <submittedName>
        <fullName evidence="4">Ankyrin repeat-containing protein</fullName>
    </submittedName>
</protein>
<feature type="repeat" description="ANK" evidence="3">
    <location>
        <begin position="114"/>
        <end position="146"/>
    </location>
</feature>
<dbReference type="OMA" id="CMENALI"/>
<proteinExistence type="predicted"/>
<evidence type="ECO:0000256" key="1">
    <source>
        <dbReference type="ARBA" id="ARBA00022737"/>
    </source>
</evidence>
<dbReference type="PANTHER" id="PTHR23206">
    <property type="entry name" value="MASK PROTEIN"/>
    <property type="match status" value="1"/>
</dbReference>
<dbReference type="PROSITE" id="PS50297">
    <property type="entry name" value="ANK_REP_REGION"/>
    <property type="match status" value="4"/>
</dbReference>
<dbReference type="SUPFAM" id="SSF48403">
    <property type="entry name" value="Ankyrin repeat"/>
    <property type="match status" value="1"/>
</dbReference>
<keyword evidence="5" id="KW-1185">Reference proteome</keyword>
<dbReference type="PRINTS" id="PR01415">
    <property type="entry name" value="ANKYRIN"/>
</dbReference>
<dbReference type="HOGENOM" id="CLU_915419_0_0_1"/>
<dbReference type="InterPro" id="IPR051631">
    <property type="entry name" value="Ankyrin-KH/SAM_domain"/>
</dbReference>
<dbReference type="STRING" id="1116229.S3DZM4"/>
<dbReference type="eggNOG" id="KOG4177">
    <property type="taxonomic scope" value="Eukaryota"/>
</dbReference>
<dbReference type="InterPro" id="IPR036770">
    <property type="entry name" value="Ankyrin_rpt-contain_sf"/>
</dbReference>
<evidence type="ECO:0000256" key="2">
    <source>
        <dbReference type="ARBA" id="ARBA00023043"/>
    </source>
</evidence>
<dbReference type="PANTHER" id="PTHR23206:SF8">
    <property type="entry name" value="ANKYRIN REPEAT AND KH DOMAIN-CONTAINING 1"/>
    <property type="match status" value="1"/>
</dbReference>
<dbReference type="SMART" id="SM00248">
    <property type="entry name" value="ANK"/>
    <property type="match status" value="5"/>
</dbReference>
<dbReference type="Pfam" id="PF12796">
    <property type="entry name" value="Ank_2"/>
    <property type="match status" value="1"/>
</dbReference>
<dbReference type="GO" id="GO:0005737">
    <property type="term" value="C:cytoplasm"/>
    <property type="evidence" value="ECO:0007669"/>
    <property type="project" value="TreeGrafter"/>
</dbReference>
<evidence type="ECO:0000256" key="3">
    <source>
        <dbReference type="PROSITE-ProRule" id="PRU00023"/>
    </source>
</evidence>
<feature type="repeat" description="ANK" evidence="3">
    <location>
        <begin position="47"/>
        <end position="79"/>
    </location>
</feature>
<evidence type="ECO:0000313" key="5">
    <source>
        <dbReference type="Proteomes" id="UP000016922"/>
    </source>
</evidence>
<keyword evidence="1" id="KW-0677">Repeat</keyword>
<dbReference type="KEGG" id="glz:GLAREA_12509"/>
<organism evidence="4 5">
    <name type="scientific">Glarea lozoyensis (strain ATCC 20868 / MF5171)</name>
    <dbReference type="NCBI Taxonomy" id="1116229"/>
    <lineage>
        <taxon>Eukaryota</taxon>
        <taxon>Fungi</taxon>
        <taxon>Dikarya</taxon>
        <taxon>Ascomycota</taxon>
        <taxon>Pezizomycotina</taxon>
        <taxon>Leotiomycetes</taxon>
        <taxon>Helotiales</taxon>
        <taxon>Helotiaceae</taxon>
        <taxon>Glarea</taxon>
    </lineage>
</organism>
<dbReference type="GeneID" id="19471550"/>
<dbReference type="PROSITE" id="PS50088">
    <property type="entry name" value="ANK_REPEAT"/>
    <property type="match status" value="4"/>
</dbReference>
<dbReference type="OrthoDB" id="341259at2759"/>
<dbReference type="RefSeq" id="XP_008081482.1">
    <property type="nucleotide sequence ID" value="XM_008083291.1"/>
</dbReference>
<evidence type="ECO:0000313" key="4">
    <source>
        <dbReference type="EMBL" id="EPE31753.1"/>
    </source>
</evidence>
<dbReference type="Proteomes" id="UP000016922">
    <property type="component" value="Unassembled WGS sequence"/>
</dbReference>
<accession>S3DZM4</accession>
<dbReference type="AlphaFoldDB" id="S3DZM4"/>
<sequence>MDVIKYGKTEDEIQSSLLLEAAQEGNEALARILLEEEGANLKAKTRNGQTALHLAVNHSHWQVVRLLVEKGADIEDVDDNGNKPLYLAAGTGNQAMIDLLLQFNANVESLNAENKSTALYESVQNGHIAVAKTLLDGGASIDMKVSDGYTPLFSAVRHGRLEIAELLLQHGANKRMRVNDGRAVEDLAGGDKAMLSLLQAPPLIQGPTISKNESNFRFAHIPCAPGQEQEDELKACHGFEASIVDFHIQGREHRVQMTASVYDVLYGRGPEAIMGSTKNAEMTGDQPSFRWYHLPANNASRLPL</sequence>
<gene>
    <name evidence="4" type="ORF">GLAREA_12509</name>
</gene>
<dbReference type="Gene3D" id="1.25.40.20">
    <property type="entry name" value="Ankyrin repeat-containing domain"/>
    <property type="match status" value="2"/>
</dbReference>
<name>S3DZM4_GLAL2</name>
<dbReference type="EMBL" id="KE145361">
    <property type="protein sequence ID" value="EPE31753.1"/>
    <property type="molecule type" value="Genomic_DNA"/>
</dbReference>
<dbReference type="InterPro" id="IPR002110">
    <property type="entry name" value="Ankyrin_rpt"/>
</dbReference>
<dbReference type="Pfam" id="PF13637">
    <property type="entry name" value="Ank_4"/>
    <property type="match status" value="1"/>
</dbReference>
<feature type="repeat" description="ANK" evidence="3">
    <location>
        <begin position="80"/>
        <end position="112"/>
    </location>
</feature>
<reference evidence="4 5" key="1">
    <citation type="journal article" date="2013" name="BMC Genomics">
        <title>Genomics-driven discovery of the pneumocandin biosynthetic gene cluster in the fungus Glarea lozoyensis.</title>
        <authorList>
            <person name="Chen L."/>
            <person name="Yue Q."/>
            <person name="Zhang X."/>
            <person name="Xiang M."/>
            <person name="Wang C."/>
            <person name="Li S."/>
            <person name="Che Y."/>
            <person name="Ortiz-Lopez F.J."/>
            <person name="Bills G.F."/>
            <person name="Liu X."/>
            <person name="An Z."/>
        </authorList>
    </citation>
    <scope>NUCLEOTIDE SEQUENCE [LARGE SCALE GENOMIC DNA]</scope>
    <source>
        <strain evidence="5">ATCC 20868 / MF5171</strain>
    </source>
</reference>
<feature type="repeat" description="ANK" evidence="3">
    <location>
        <begin position="147"/>
        <end position="179"/>
    </location>
</feature>